<protein>
    <recommendedName>
        <fullName evidence="4">Alpha/beta hydrolase</fullName>
    </recommendedName>
</protein>
<name>A0ABY8VKA1_9CORY</name>
<keyword evidence="1" id="KW-1133">Transmembrane helix</keyword>
<dbReference type="RefSeq" id="WP_284825324.1">
    <property type="nucleotide sequence ID" value="NZ_CP126969.1"/>
</dbReference>
<dbReference type="EMBL" id="CP126969">
    <property type="protein sequence ID" value="WIM68000.1"/>
    <property type="molecule type" value="Genomic_DNA"/>
</dbReference>
<keyword evidence="3" id="KW-1185">Reference proteome</keyword>
<keyword evidence="1" id="KW-0812">Transmembrane</keyword>
<dbReference type="SUPFAM" id="SSF53474">
    <property type="entry name" value="alpha/beta-Hydrolases"/>
    <property type="match status" value="1"/>
</dbReference>
<gene>
    <name evidence="2" type="ORF">QP027_00955</name>
</gene>
<evidence type="ECO:0000313" key="2">
    <source>
        <dbReference type="EMBL" id="WIM68000.1"/>
    </source>
</evidence>
<accession>A0ABY8VKA1</accession>
<dbReference type="Gene3D" id="3.40.50.1820">
    <property type="entry name" value="alpha/beta hydrolase"/>
    <property type="match status" value="1"/>
</dbReference>
<proteinExistence type="predicted"/>
<dbReference type="Proteomes" id="UP001225598">
    <property type="component" value="Chromosome"/>
</dbReference>
<keyword evidence="1" id="KW-0472">Membrane</keyword>
<feature type="transmembrane region" description="Helical" evidence="1">
    <location>
        <begin position="14"/>
        <end position="36"/>
    </location>
</feature>
<dbReference type="InterPro" id="IPR029058">
    <property type="entry name" value="AB_hydrolase_fold"/>
</dbReference>
<evidence type="ECO:0000313" key="3">
    <source>
        <dbReference type="Proteomes" id="UP001225598"/>
    </source>
</evidence>
<sequence>MLPRNNQQTKQRRVIISIIVLTALVALLFVPAIVYLDYRVTKQAACTEWGLEKNDHRAVPRPLKEAKPEEVQLNAEFSTQDTTGEYHLFARDIDYSQPVGLLVRLHGDGAWEFDNPSDLPNCLADVAASHNMILLAPKSPDPNPSGESLTWWKAIPHNRDWVTALVEETLAQHKAIDPKKIVWMGYSGGAEFITYGMLTHKSDLVTGGSMMLGGGGAPKKRLLRDLPDPARTTIPHHWYVGELDTGEDPAYPFDAVTAARRGEEFYRDNGFKETKLIELPDQDHVKMPHATILDDFLSAVETQ</sequence>
<organism evidence="2 3">
    <name type="scientific">Corynebacterium breve</name>
    <dbReference type="NCBI Taxonomy" id="3049799"/>
    <lineage>
        <taxon>Bacteria</taxon>
        <taxon>Bacillati</taxon>
        <taxon>Actinomycetota</taxon>
        <taxon>Actinomycetes</taxon>
        <taxon>Mycobacteriales</taxon>
        <taxon>Corynebacteriaceae</taxon>
        <taxon>Corynebacterium</taxon>
    </lineage>
</organism>
<evidence type="ECO:0008006" key="4">
    <source>
        <dbReference type="Google" id="ProtNLM"/>
    </source>
</evidence>
<evidence type="ECO:0000256" key="1">
    <source>
        <dbReference type="SAM" id="Phobius"/>
    </source>
</evidence>
<reference evidence="2 3" key="1">
    <citation type="submission" date="2023-05" db="EMBL/GenBank/DDBJ databases">
        <title>Corynebacterium suedekumii sp. nov. and Corynebacterium breve sp. nov. isolated from raw cow's milk.</title>
        <authorList>
            <person name="Baer M.K."/>
            <person name="Mehl L."/>
            <person name="Hellmuth R."/>
            <person name="Marke G."/>
            <person name="Lipski A."/>
        </authorList>
    </citation>
    <scope>NUCLEOTIDE SEQUENCE [LARGE SCALE GENOMIC DNA]</scope>
    <source>
        <strain evidence="2 3">R4</strain>
    </source>
</reference>